<evidence type="ECO:0000313" key="1">
    <source>
        <dbReference type="EMBL" id="SDO11761.1"/>
    </source>
</evidence>
<dbReference type="Proteomes" id="UP000199134">
    <property type="component" value="Unassembled WGS sequence"/>
</dbReference>
<accession>A0A1H0GYI0</accession>
<organism evidence="1 2">
    <name type="scientific">Prevotella communis</name>
    <dbReference type="NCBI Taxonomy" id="2913614"/>
    <lineage>
        <taxon>Bacteria</taxon>
        <taxon>Pseudomonadati</taxon>
        <taxon>Bacteroidota</taxon>
        <taxon>Bacteroidia</taxon>
        <taxon>Bacteroidales</taxon>
        <taxon>Prevotellaceae</taxon>
        <taxon>Prevotella</taxon>
    </lineage>
</organism>
<name>A0A1H0GYI0_9BACT</name>
<sequence length="108" mass="12068">MAKTVKQALIDAIHYPIPIGFVENTIIERQLTETDEYTYEVSQSKEFKGALADCLYSLLQAVSVHESDKSVGTLTDKDKERLLFRINNLYEAIGEEPVQGAPMVYIGG</sequence>
<dbReference type="RefSeq" id="WP_091853507.1">
    <property type="nucleotide sequence ID" value="NZ_FNIW01000010.1"/>
</dbReference>
<dbReference type="OrthoDB" id="9859419at2"/>
<dbReference type="AlphaFoldDB" id="A0A1H0GYI0"/>
<proteinExistence type="predicted"/>
<gene>
    <name evidence="1" type="ORF">SAMN04487900_11032</name>
</gene>
<evidence type="ECO:0000313" key="2">
    <source>
        <dbReference type="Proteomes" id="UP000199134"/>
    </source>
</evidence>
<comment type="caution">
    <text evidence="1">The sequence shown here is derived from an EMBL/GenBank/DDBJ whole genome shotgun (WGS) entry which is preliminary data.</text>
</comment>
<reference evidence="2" key="1">
    <citation type="submission" date="2016-10" db="EMBL/GenBank/DDBJ databases">
        <authorList>
            <person name="de Groot N.N."/>
        </authorList>
    </citation>
    <scope>NUCLEOTIDE SEQUENCE [LARGE SCALE GENOMIC DNA]</scope>
    <source>
        <strain evidence="2">BP1-145</strain>
    </source>
</reference>
<dbReference type="EMBL" id="FNIW01000010">
    <property type="protein sequence ID" value="SDO11761.1"/>
    <property type="molecule type" value="Genomic_DNA"/>
</dbReference>
<protein>
    <submittedName>
        <fullName evidence="1">Uncharacterized protein</fullName>
    </submittedName>
</protein>